<evidence type="ECO:0000313" key="4">
    <source>
        <dbReference type="Proteomes" id="UP000612585"/>
    </source>
</evidence>
<keyword evidence="4" id="KW-1185">Reference proteome</keyword>
<keyword evidence="2" id="KW-1133">Transmembrane helix</keyword>
<comment type="caution">
    <text evidence="3">The sequence shown here is derived from an EMBL/GenBank/DDBJ whole genome shotgun (WGS) entry which is preliminary data.</text>
</comment>
<feature type="region of interest" description="Disordered" evidence="1">
    <location>
        <begin position="170"/>
        <end position="225"/>
    </location>
</feature>
<feature type="transmembrane region" description="Helical" evidence="2">
    <location>
        <begin position="99"/>
        <end position="120"/>
    </location>
</feature>
<protein>
    <recommendedName>
        <fullName evidence="5">DUF2637 domain-containing protein</fullName>
    </recommendedName>
</protein>
<evidence type="ECO:0000256" key="1">
    <source>
        <dbReference type="SAM" id="MobiDB-lite"/>
    </source>
</evidence>
<evidence type="ECO:0000256" key="2">
    <source>
        <dbReference type="SAM" id="Phobius"/>
    </source>
</evidence>
<name>A0A8J3ZGJ5_9ACTN</name>
<feature type="transmembrane region" description="Helical" evidence="2">
    <location>
        <begin position="66"/>
        <end position="87"/>
    </location>
</feature>
<keyword evidence="2" id="KW-0472">Membrane</keyword>
<organism evidence="3 4">
    <name type="scientific">Virgisporangium aurantiacum</name>
    <dbReference type="NCBI Taxonomy" id="175570"/>
    <lineage>
        <taxon>Bacteria</taxon>
        <taxon>Bacillati</taxon>
        <taxon>Actinomycetota</taxon>
        <taxon>Actinomycetes</taxon>
        <taxon>Micromonosporales</taxon>
        <taxon>Micromonosporaceae</taxon>
        <taxon>Virgisporangium</taxon>
    </lineage>
</organism>
<sequence length="225" mass="23930">MRTLIRLRWGVRAVLTLGVAASVTANVLHAQPHLISQAIAAWPPIALLLTVELISRVPVHHRGLAVVRIIATAAIAGIAAWVSYWHMAGVAARYGETDASPYLLPLSVDGLIVVASVCLVELAGRIAVLGTEPATSESTVDDDDVDTVYRPTNEEDAAMHAAWQRGVADGREPSGAELARAVGRPNDASGIGRKAARRYRQLNRPDAEAASNGRHNGFQLQETSA</sequence>
<evidence type="ECO:0008006" key="5">
    <source>
        <dbReference type="Google" id="ProtNLM"/>
    </source>
</evidence>
<accession>A0A8J3ZGJ5</accession>
<proteinExistence type="predicted"/>
<keyword evidence="2" id="KW-0812">Transmembrane</keyword>
<dbReference type="Pfam" id="PF10935">
    <property type="entry name" value="DUF2637"/>
    <property type="match status" value="1"/>
</dbReference>
<dbReference type="InterPro" id="IPR021235">
    <property type="entry name" value="DUF2637"/>
</dbReference>
<feature type="transmembrane region" description="Helical" evidence="2">
    <location>
        <begin position="35"/>
        <end position="54"/>
    </location>
</feature>
<gene>
    <name evidence="3" type="ORF">Vau01_099190</name>
</gene>
<dbReference type="Proteomes" id="UP000612585">
    <property type="component" value="Unassembled WGS sequence"/>
</dbReference>
<dbReference type="RefSeq" id="WP_239152548.1">
    <property type="nucleotide sequence ID" value="NZ_BOPG01000077.1"/>
</dbReference>
<dbReference type="AlphaFoldDB" id="A0A8J3ZGJ5"/>
<dbReference type="EMBL" id="BOPG01000077">
    <property type="protein sequence ID" value="GIJ62403.1"/>
    <property type="molecule type" value="Genomic_DNA"/>
</dbReference>
<reference evidence="3" key="1">
    <citation type="submission" date="2021-01" db="EMBL/GenBank/DDBJ databases">
        <title>Whole genome shotgun sequence of Virgisporangium aurantiacum NBRC 16421.</title>
        <authorList>
            <person name="Komaki H."/>
            <person name="Tamura T."/>
        </authorList>
    </citation>
    <scope>NUCLEOTIDE SEQUENCE</scope>
    <source>
        <strain evidence="3">NBRC 16421</strain>
    </source>
</reference>
<evidence type="ECO:0000313" key="3">
    <source>
        <dbReference type="EMBL" id="GIJ62403.1"/>
    </source>
</evidence>